<feature type="domain" description="Glutamyl/glutaminyl-tRNA synthetase class Ib catalytic" evidence="9">
    <location>
        <begin position="11"/>
        <end position="274"/>
    </location>
</feature>
<comment type="similarity">
    <text evidence="7">Belongs to the class-I aminoacyl-tRNA synthetase family.</text>
</comment>
<dbReference type="SUPFAM" id="SSF52374">
    <property type="entry name" value="Nucleotidylyl transferase"/>
    <property type="match status" value="1"/>
</dbReference>
<dbReference type="PROSITE" id="PS00178">
    <property type="entry name" value="AA_TRNA_LIGASE_I"/>
    <property type="match status" value="1"/>
</dbReference>
<evidence type="ECO:0000313" key="10">
    <source>
        <dbReference type="EMBL" id="WRQ88794.1"/>
    </source>
</evidence>
<dbReference type="RefSeq" id="WP_324726102.1">
    <property type="nucleotide sequence ID" value="NZ_CP139781.1"/>
</dbReference>
<sequence length="276" mass="30628">MVHTSQPYLGRLAPSPTGLLHLGHAHTFWLAAQRAAAAGGSLLLRNDDLDAARCRPEFVEAFQNDLRWLGLSWTEPMLTQSQRVPLYRAALARLHAAGHIYPCHHSRREIAEAASAPHENGLNDEPLYPAEWRPPPDASLPPLTDPIICNWRFRVPDGETVAFTDAHAGPQSAIAGRDFGDFLVWRKDDVPSYQLACALDDGELGITEVVRGDDLIKSTFRQLLLLRALGLPEPTYYHADLVTDDTGQRLAKRHDALSLRALRDSGQSPAQLIERF</sequence>
<protein>
    <submittedName>
        <fullName evidence="10">tRNA glutamyl-Q(34) synthetase GluQRS</fullName>
        <ecNumber evidence="10">6.1.1.-</ecNumber>
    </submittedName>
</protein>
<dbReference type="PRINTS" id="PR00987">
    <property type="entry name" value="TRNASYNTHGLU"/>
</dbReference>
<evidence type="ECO:0000256" key="7">
    <source>
        <dbReference type="RuleBase" id="RU363037"/>
    </source>
</evidence>
<keyword evidence="5 7" id="KW-0067">ATP-binding</keyword>
<evidence type="ECO:0000256" key="5">
    <source>
        <dbReference type="ARBA" id="ARBA00022840"/>
    </source>
</evidence>
<organism evidence="10 11">
    <name type="scientific">Actomonas aquatica</name>
    <dbReference type="NCBI Taxonomy" id="2866162"/>
    <lineage>
        <taxon>Bacteria</taxon>
        <taxon>Pseudomonadati</taxon>
        <taxon>Verrucomicrobiota</taxon>
        <taxon>Opitutia</taxon>
        <taxon>Opitutales</taxon>
        <taxon>Opitutaceae</taxon>
        <taxon>Actomonas</taxon>
    </lineage>
</organism>
<dbReference type="Pfam" id="PF00749">
    <property type="entry name" value="tRNA-synt_1c"/>
    <property type="match status" value="1"/>
</dbReference>
<dbReference type="InterPro" id="IPR014729">
    <property type="entry name" value="Rossmann-like_a/b/a_fold"/>
</dbReference>
<name>A0ABZ1CDT2_9BACT</name>
<evidence type="ECO:0000256" key="4">
    <source>
        <dbReference type="ARBA" id="ARBA00022833"/>
    </source>
</evidence>
<dbReference type="InterPro" id="IPR049940">
    <property type="entry name" value="GluQ/Sye"/>
</dbReference>
<dbReference type="InterPro" id="IPR020058">
    <property type="entry name" value="Glu/Gln-tRNA-synth_Ib_cat-dom"/>
</dbReference>
<proteinExistence type="inferred from homology"/>
<evidence type="ECO:0000259" key="9">
    <source>
        <dbReference type="Pfam" id="PF00749"/>
    </source>
</evidence>
<dbReference type="PANTHER" id="PTHR43311">
    <property type="entry name" value="GLUTAMATE--TRNA LIGASE"/>
    <property type="match status" value="1"/>
</dbReference>
<dbReference type="EC" id="6.1.1.-" evidence="10"/>
<evidence type="ECO:0000256" key="3">
    <source>
        <dbReference type="ARBA" id="ARBA00022741"/>
    </source>
</evidence>
<keyword evidence="2" id="KW-0479">Metal-binding</keyword>
<gene>
    <name evidence="10" type="primary">gluQRS</name>
    <name evidence="10" type="ORF">K1X11_005215</name>
</gene>
<dbReference type="PANTHER" id="PTHR43311:SF1">
    <property type="entry name" value="GLUTAMYL-Q TRNA(ASP) SYNTHETASE"/>
    <property type="match status" value="1"/>
</dbReference>
<keyword evidence="7" id="KW-0648">Protein biosynthesis</keyword>
<dbReference type="InterPro" id="IPR000924">
    <property type="entry name" value="Glu/Gln-tRNA-synth"/>
</dbReference>
<keyword evidence="11" id="KW-1185">Reference proteome</keyword>
<dbReference type="NCBIfam" id="NF004315">
    <property type="entry name" value="PRK05710.1-4"/>
    <property type="match status" value="1"/>
</dbReference>
<evidence type="ECO:0000256" key="2">
    <source>
        <dbReference type="ARBA" id="ARBA00022723"/>
    </source>
</evidence>
<evidence type="ECO:0000256" key="1">
    <source>
        <dbReference type="ARBA" id="ARBA00022598"/>
    </source>
</evidence>
<evidence type="ECO:0000256" key="6">
    <source>
        <dbReference type="ARBA" id="ARBA00023146"/>
    </source>
</evidence>
<keyword evidence="3 7" id="KW-0547">Nucleotide-binding</keyword>
<keyword evidence="4" id="KW-0862">Zinc</keyword>
<dbReference type="EMBL" id="CP139781">
    <property type="protein sequence ID" value="WRQ88794.1"/>
    <property type="molecule type" value="Genomic_DNA"/>
</dbReference>
<dbReference type="Gene3D" id="3.40.50.620">
    <property type="entry name" value="HUPs"/>
    <property type="match status" value="1"/>
</dbReference>
<keyword evidence="1 7" id="KW-0436">Ligase</keyword>
<accession>A0ABZ1CDT2</accession>
<reference evidence="10 11" key="2">
    <citation type="submission" date="2023-12" db="EMBL/GenBank/DDBJ databases">
        <title>Description of an unclassified Opitutus bacterium of Verrucomicrobiota.</title>
        <authorList>
            <person name="Zhang D.-F."/>
        </authorList>
    </citation>
    <scope>NUCLEOTIDE SEQUENCE [LARGE SCALE GENOMIC DNA]</scope>
    <source>
        <strain evidence="10 11">WL0086</strain>
    </source>
</reference>
<dbReference type="Proteomes" id="UP000738431">
    <property type="component" value="Chromosome"/>
</dbReference>
<dbReference type="InterPro" id="IPR001412">
    <property type="entry name" value="aa-tRNA-synth_I_CS"/>
</dbReference>
<dbReference type="GO" id="GO:0016874">
    <property type="term" value="F:ligase activity"/>
    <property type="evidence" value="ECO:0007669"/>
    <property type="project" value="UniProtKB-KW"/>
</dbReference>
<reference evidence="10 11" key="1">
    <citation type="submission" date="2021-08" db="EMBL/GenBank/DDBJ databases">
        <authorList>
            <person name="Zhang D."/>
            <person name="Zhang A."/>
            <person name="Wang L."/>
        </authorList>
    </citation>
    <scope>NUCLEOTIDE SEQUENCE [LARGE SCALE GENOMIC DNA]</scope>
    <source>
        <strain evidence="10 11">WL0086</strain>
    </source>
</reference>
<evidence type="ECO:0000313" key="11">
    <source>
        <dbReference type="Proteomes" id="UP000738431"/>
    </source>
</evidence>
<feature type="region of interest" description="Disordered" evidence="8">
    <location>
        <begin position="116"/>
        <end position="136"/>
    </location>
</feature>
<evidence type="ECO:0000256" key="8">
    <source>
        <dbReference type="SAM" id="MobiDB-lite"/>
    </source>
</evidence>
<keyword evidence="6 7" id="KW-0030">Aminoacyl-tRNA synthetase</keyword>